<feature type="coiled-coil region" evidence="1">
    <location>
        <begin position="130"/>
        <end position="160"/>
    </location>
</feature>
<reference evidence="3" key="1">
    <citation type="submission" date="2017-02" db="UniProtKB">
        <authorList>
            <consortium name="WormBaseParasite"/>
        </authorList>
    </citation>
    <scope>IDENTIFICATION</scope>
</reference>
<keyword evidence="2" id="KW-1185">Reference proteome</keyword>
<sequence>MVQNILESPNLESSSLFSNEFKKLLISEMQLALINFFRGKENDSQDIEEAIGCDAKSLCQLKYLAADAEHEVVDKFVKLAEMLSVIESEVDERQLSDAKKFFEMKSEVTKLRTKLQPLIAKYGVDLESSIAAYNDGAEELNKLRSELEELESQNDALREKLASY</sequence>
<name>A0A0N5AGV9_9BILA</name>
<dbReference type="WBParaSite" id="SMUV_0000358501-mRNA-1">
    <property type="protein sequence ID" value="SMUV_0000358501-mRNA-1"/>
    <property type="gene ID" value="SMUV_0000358501"/>
</dbReference>
<evidence type="ECO:0000256" key="1">
    <source>
        <dbReference type="SAM" id="Coils"/>
    </source>
</evidence>
<dbReference type="AlphaFoldDB" id="A0A0N5AGV9"/>
<dbReference type="Proteomes" id="UP000046393">
    <property type="component" value="Unplaced"/>
</dbReference>
<keyword evidence="1" id="KW-0175">Coiled coil</keyword>
<evidence type="ECO:0000313" key="2">
    <source>
        <dbReference type="Proteomes" id="UP000046393"/>
    </source>
</evidence>
<organism evidence="2 3">
    <name type="scientific">Syphacia muris</name>
    <dbReference type="NCBI Taxonomy" id="451379"/>
    <lineage>
        <taxon>Eukaryota</taxon>
        <taxon>Metazoa</taxon>
        <taxon>Ecdysozoa</taxon>
        <taxon>Nematoda</taxon>
        <taxon>Chromadorea</taxon>
        <taxon>Rhabditida</taxon>
        <taxon>Spirurina</taxon>
        <taxon>Oxyuridomorpha</taxon>
        <taxon>Oxyuroidea</taxon>
        <taxon>Oxyuridae</taxon>
        <taxon>Syphacia</taxon>
    </lineage>
</organism>
<evidence type="ECO:0000313" key="3">
    <source>
        <dbReference type="WBParaSite" id="SMUV_0000358501-mRNA-1"/>
    </source>
</evidence>
<accession>A0A0N5AGV9</accession>
<protein>
    <submittedName>
        <fullName evidence="3">Biogenesis of lysosome-related organelles complex 1 subunit 5</fullName>
    </submittedName>
</protein>
<proteinExistence type="predicted"/>